<dbReference type="InterPro" id="IPR027417">
    <property type="entry name" value="P-loop_NTPase"/>
</dbReference>
<dbReference type="AlphaFoldDB" id="A0ABD3Q9U0"/>
<dbReference type="PROSITE" id="PS50096">
    <property type="entry name" value="IQ"/>
    <property type="match status" value="3"/>
</dbReference>
<evidence type="ECO:0000256" key="1">
    <source>
        <dbReference type="ARBA" id="ARBA00004496"/>
    </source>
</evidence>
<dbReference type="Pfam" id="PF00612">
    <property type="entry name" value="IQ"/>
    <property type="match status" value="5"/>
</dbReference>
<dbReference type="PANTHER" id="PTHR22706">
    <property type="entry name" value="ASSEMBLY FACTOR FOR SPINDLE MICROTUBULES"/>
    <property type="match status" value="1"/>
</dbReference>
<name>A0ABD3Q9U0_9STRA</name>
<dbReference type="SMART" id="SM00015">
    <property type="entry name" value="IQ"/>
    <property type="match status" value="12"/>
</dbReference>
<evidence type="ECO:0000313" key="5">
    <source>
        <dbReference type="EMBL" id="KAL3796817.1"/>
    </source>
</evidence>
<dbReference type="EMBL" id="JALLPJ020000279">
    <property type="protein sequence ID" value="KAL3796817.1"/>
    <property type="molecule type" value="Genomic_DNA"/>
</dbReference>
<organism evidence="5 6">
    <name type="scientific">Cyclotella atomus</name>
    <dbReference type="NCBI Taxonomy" id="382360"/>
    <lineage>
        <taxon>Eukaryota</taxon>
        <taxon>Sar</taxon>
        <taxon>Stramenopiles</taxon>
        <taxon>Ochrophyta</taxon>
        <taxon>Bacillariophyta</taxon>
        <taxon>Coscinodiscophyceae</taxon>
        <taxon>Thalassiosirophycidae</taxon>
        <taxon>Stephanodiscales</taxon>
        <taxon>Stephanodiscaceae</taxon>
        <taxon>Cyclotella</taxon>
    </lineage>
</organism>
<evidence type="ECO:0000256" key="3">
    <source>
        <dbReference type="ARBA" id="ARBA00022737"/>
    </source>
</evidence>
<dbReference type="InterPro" id="IPR051185">
    <property type="entry name" value="ASPM"/>
</dbReference>
<keyword evidence="6" id="KW-1185">Reference proteome</keyword>
<reference evidence="5 6" key="1">
    <citation type="submission" date="2024-10" db="EMBL/GenBank/DDBJ databases">
        <title>Updated reference genomes for cyclostephanoid diatoms.</title>
        <authorList>
            <person name="Roberts W.R."/>
            <person name="Alverson A.J."/>
        </authorList>
    </citation>
    <scope>NUCLEOTIDE SEQUENCE [LARGE SCALE GENOMIC DNA]</scope>
    <source>
        <strain evidence="5 6">AJA010-31</strain>
    </source>
</reference>
<keyword evidence="2" id="KW-0963">Cytoplasm</keyword>
<dbReference type="InterPro" id="IPR000048">
    <property type="entry name" value="IQ_motif_EF-hand-BS"/>
</dbReference>
<accession>A0ABD3Q9U0</accession>
<keyword evidence="3" id="KW-0677">Repeat</keyword>
<comment type="caution">
    <text evidence="5">The sequence shown here is derived from an EMBL/GenBank/DDBJ whole genome shotgun (WGS) entry which is preliminary data.</text>
</comment>
<dbReference type="GO" id="GO:0005737">
    <property type="term" value="C:cytoplasm"/>
    <property type="evidence" value="ECO:0007669"/>
    <property type="project" value="UniProtKB-SubCell"/>
</dbReference>
<comment type="subcellular location">
    <subcellularLocation>
        <location evidence="1">Cytoplasm</location>
    </subcellularLocation>
</comment>
<dbReference type="PANTHER" id="PTHR22706:SF1">
    <property type="entry name" value="ASSEMBLY FACTOR FOR SPINDLE MICROTUBULES"/>
    <property type="match status" value="1"/>
</dbReference>
<protein>
    <submittedName>
        <fullName evidence="5">Uncharacterized protein</fullName>
    </submittedName>
</protein>
<dbReference type="Proteomes" id="UP001530400">
    <property type="component" value="Unassembled WGS sequence"/>
</dbReference>
<evidence type="ECO:0000313" key="6">
    <source>
        <dbReference type="Proteomes" id="UP001530400"/>
    </source>
</evidence>
<proteinExistence type="predicted"/>
<dbReference type="SUPFAM" id="SSF52540">
    <property type="entry name" value="P-loop containing nucleoside triphosphate hydrolases"/>
    <property type="match status" value="1"/>
</dbReference>
<evidence type="ECO:0000256" key="4">
    <source>
        <dbReference type="ARBA" id="ARBA00022860"/>
    </source>
</evidence>
<dbReference type="Gene3D" id="1.20.5.190">
    <property type="match status" value="2"/>
</dbReference>
<dbReference type="GO" id="GO:0005516">
    <property type="term" value="F:calmodulin binding"/>
    <property type="evidence" value="ECO:0007669"/>
    <property type="project" value="UniProtKB-KW"/>
</dbReference>
<evidence type="ECO:0000256" key="2">
    <source>
        <dbReference type="ARBA" id="ARBA00022490"/>
    </source>
</evidence>
<sequence length="686" mass="78321">MLTARSYLSRSKNVPDTSLLKDSISLTSSSSSDSQEIYSDATVKMCTTVKSSNTTRLEYKDRLEALWKTVSKPSSKSTNCGKLAKSVRVKTPKEVYVHRFADAKPKTSNDIIWNAYATTKSFKAIIQGVVKTQAVARRWLVLKEKRDVELMKAQRAVKIQSVWRRVLCRKSYLVAVEEWTKRAERRKMEEGMASKIAAAWRGYRCLVIYKSIVIGMSVVLCSSVENYCLSMSRSDLDSALLLMPATDVVLIQSVVRQFLAQRKVQAMCLRAERAAATMIQAKWRSVASAKQYVDTKSKVVLLQSFVRQMMATIRLNQLQEEKRVMQAAMATRISTAWRRAHCQAVFKNTVKSIIECQLIVRTFLAWKLLARLKHDVEVDAATCIQSEARGYLAREHFMKLKCSAMVVQSTARRLAAVRKLHYLRWRRILLKKDKATKIAAVWKGFRVRSSYILVLLAARRHVRRSAAASIIQTNLKAAATKRKYGRIQASIVLIQSSVRMTIAMTRVKRMRANLIKASNYHSDDCYIYSKQRTSSSIRIQATYRMYKLRKKFVAHYTQKTDAAKLLKTQESYLKRYVTRINQVNRKLEEADSYDSGVEVDFEPHKSVCPSLWKKKASNAMKDAHLGMYDFETSKQRQAAATKIQRCFREHLYRSSGCAAGDTNVHMCAGSADIAAQIIDFTCSWFQ</sequence>
<keyword evidence="4" id="KW-0112">Calmodulin-binding</keyword>
<gene>
    <name evidence="5" type="ORF">ACHAWO_007045</name>
</gene>